<dbReference type="Pfam" id="PF13629">
    <property type="entry name" value="T2SS-T3SS_pil_N"/>
    <property type="match status" value="1"/>
</dbReference>
<evidence type="ECO:0000313" key="4">
    <source>
        <dbReference type="EMBL" id="QDS86581.1"/>
    </source>
</evidence>
<protein>
    <recommendedName>
        <fullName evidence="3">Pilus formation protein N-terminal domain-containing protein</fullName>
    </recommendedName>
</protein>
<feature type="compositionally biased region" description="Polar residues" evidence="1">
    <location>
        <begin position="173"/>
        <end position="186"/>
    </location>
</feature>
<proteinExistence type="predicted"/>
<evidence type="ECO:0000259" key="3">
    <source>
        <dbReference type="Pfam" id="PF13629"/>
    </source>
</evidence>
<reference evidence="4 5" key="1">
    <citation type="submission" date="2019-02" db="EMBL/GenBank/DDBJ databases">
        <title>Deep-cultivation of Planctomycetes and their phenomic and genomic characterization uncovers novel biology.</title>
        <authorList>
            <person name="Wiegand S."/>
            <person name="Jogler M."/>
            <person name="Boedeker C."/>
            <person name="Pinto D."/>
            <person name="Vollmers J."/>
            <person name="Rivas-Marin E."/>
            <person name="Kohn T."/>
            <person name="Peeters S.H."/>
            <person name="Heuer A."/>
            <person name="Rast P."/>
            <person name="Oberbeckmann S."/>
            <person name="Bunk B."/>
            <person name="Jeske O."/>
            <person name="Meyerdierks A."/>
            <person name="Storesund J.E."/>
            <person name="Kallscheuer N."/>
            <person name="Luecker S."/>
            <person name="Lage O.M."/>
            <person name="Pohl T."/>
            <person name="Merkel B.J."/>
            <person name="Hornburger P."/>
            <person name="Mueller R.-W."/>
            <person name="Bruemmer F."/>
            <person name="Labrenz M."/>
            <person name="Spormann A.M."/>
            <person name="Op den Camp H."/>
            <person name="Overmann J."/>
            <person name="Amann R."/>
            <person name="Jetten M.S.M."/>
            <person name="Mascher T."/>
            <person name="Medema M.H."/>
            <person name="Devos D.P."/>
            <person name="Kaster A.-K."/>
            <person name="Ovreas L."/>
            <person name="Rohde M."/>
            <person name="Galperin M.Y."/>
            <person name="Jogler C."/>
        </authorList>
    </citation>
    <scope>NUCLEOTIDE SEQUENCE [LARGE SCALE GENOMIC DNA]</scope>
    <source>
        <strain evidence="4 5">EC9</strain>
    </source>
</reference>
<name>A0A517LVD4_9BACT</name>
<accession>A0A517LVD4</accession>
<dbReference type="AlphaFoldDB" id="A0A517LVD4"/>
<feature type="domain" description="Pilus formation protein N-terminal" evidence="3">
    <location>
        <begin position="389"/>
        <end position="449"/>
    </location>
</feature>
<feature type="region of interest" description="Disordered" evidence="1">
    <location>
        <begin position="256"/>
        <end position="318"/>
    </location>
</feature>
<dbReference type="EMBL" id="CP036261">
    <property type="protein sequence ID" value="QDS86581.1"/>
    <property type="molecule type" value="Genomic_DNA"/>
</dbReference>
<dbReference type="Proteomes" id="UP000319557">
    <property type="component" value="Chromosome"/>
</dbReference>
<evidence type="ECO:0000256" key="1">
    <source>
        <dbReference type="SAM" id="MobiDB-lite"/>
    </source>
</evidence>
<dbReference type="RefSeq" id="WP_145342415.1">
    <property type="nucleotide sequence ID" value="NZ_CP036261.1"/>
</dbReference>
<feature type="region of interest" description="Disordered" evidence="1">
    <location>
        <begin position="135"/>
        <end position="200"/>
    </location>
</feature>
<dbReference type="KEGG" id="ruv:EC9_07480"/>
<feature type="chain" id="PRO_5022067401" description="Pilus formation protein N-terminal domain-containing protein" evidence="2">
    <location>
        <begin position="32"/>
        <end position="531"/>
    </location>
</feature>
<evidence type="ECO:0000313" key="5">
    <source>
        <dbReference type="Proteomes" id="UP000319557"/>
    </source>
</evidence>
<feature type="signal peptide" evidence="2">
    <location>
        <begin position="1"/>
        <end position="31"/>
    </location>
</feature>
<keyword evidence="5" id="KW-1185">Reference proteome</keyword>
<dbReference type="InterPro" id="IPR032789">
    <property type="entry name" value="T2SS-T3SS_pil_N"/>
</dbReference>
<keyword evidence="2" id="KW-0732">Signal</keyword>
<feature type="compositionally biased region" description="Basic and acidic residues" evidence="1">
    <location>
        <begin position="258"/>
        <end position="275"/>
    </location>
</feature>
<organism evidence="4 5">
    <name type="scientific">Rosistilla ulvae</name>
    <dbReference type="NCBI Taxonomy" id="1930277"/>
    <lineage>
        <taxon>Bacteria</taxon>
        <taxon>Pseudomonadati</taxon>
        <taxon>Planctomycetota</taxon>
        <taxon>Planctomycetia</taxon>
        <taxon>Pirellulales</taxon>
        <taxon>Pirellulaceae</taxon>
        <taxon>Rosistilla</taxon>
    </lineage>
</organism>
<evidence type="ECO:0000256" key="2">
    <source>
        <dbReference type="SAM" id="SignalP"/>
    </source>
</evidence>
<sequence length="531" mass="56594" precursor="true">MRWPKRRCLARHLRRAALVSLITASSNGLSIADQPQAKHAPVQQNHYAAPTITGSDKGQVTQPRIIAFTAADQVAEDALTARTVQLIESRVHHNPLAIVQTAGPEAKSESAQPLKFRMPSRAADVPAMIVDSPSTLDLRGTKVSPLEQPSARKSRSVLSLVPQSSKPAGESDSGVSFSISDDSLTIPSRPPEATPVDLVRPGGANVVDVVEAPTMVPLRTQSLVEEPQGMIVDSSDARPSAKVPVANRPIWKLPNVRPLEDGKHADNTAGRDAENLPRSQPIVLGKVGNKQQASQKAGASVPLPSAKQGGHAPVDGLLAGEPKRKSELAESPKAVSLKATPRPEIVKESKVVRDVPKPAARPKPNQAADRAVVAIKSTIDPAASLVTRSQFTVSVAESRVLFAGNRIVRVSVEHPDVCNAVTTGKECVMVVGRKLGRTRVAIWTDSTANLEPDLYVVEVDGEQGETEDQQLAGKMTVSVASMFSGAQVKVHAVEDGFVVSGAAETETQARKIMQVVRSACLRRVRDELVVR</sequence>
<gene>
    <name evidence="4" type="ORF">EC9_07480</name>
</gene>
<dbReference type="OrthoDB" id="251117at2"/>